<keyword evidence="4" id="KW-0067">ATP-binding</keyword>
<dbReference type="InterPro" id="IPR051620">
    <property type="entry name" value="ORF904-like_C"/>
</dbReference>
<evidence type="ECO:0000313" key="7">
    <source>
        <dbReference type="EMBL" id="TVM13483.1"/>
    </source>
</evidence>
<dbReference type="NCBIfam" id="TIGR01613">
    <property type="entry name" value="primase_Cterm"/>
    <property type="match status" value="1"/>
</dbReference>
<keyword evidence="2" id="KW-0378">Hydrolase</keyword>
<dbReference type="SMART" id="SM00885">
    <property type="entry name" value="D5_N"/>
    <property type="match status" value="1"/>
</dbReference>
<gene>
    <name evidence="7" type="ORF">DPQ33_18295</name>
</gene>
<comment type="caution">
    <text evidence="7">The sequence shown here is derived from an EMBL/GenBank/DDBJ whole genome shotgun (WGS) entry which is preliminary data.</text>
</comment>
<proteinExistence type="predicted"/>
<dbReference type="Pfam" id="PF19263">
    <property type="entry name" value="DUF5906"/>
    <property type="match status" value="1"/>
</dbReference>
<keyword evidence="1" id="KW-0547">Nucleotide-binding</keyword>
<protein>
    <recommendedName>
        <fullName evidence="6">SF3 helicase domain-containing protein</fullName>
    </recommendedName>
</protein>
<evidence type="ECO:0000256" key="2">
    <source>
        <dbReference type="ARBA" id="ARBA00022801"/>
    </source>
</evidence>
<dbReference type="PROSITE" id="PS51206">
    <property type="entry name" value="SF3_HELICASE_1"/>
    <property type="match status" value="1"/>
</dbReference>
<dbReference type="GO" id="GO:0004386">
    <property type="term" value="F:helicase activity"/>
    <property type="evidence" value="ECO:0007669"/>
    <property type="project" value="UniProtKB-KW"/>
</dbReference>
<dbReference type="Pfam" id="PF03288">
    <property type="entry name" value="Pox_D5"/>
    <property type="match status" value="1"/>
</dbReference>
<evidence type="ECO:0000256" key="5">
    <source>
        <dbReference type="SAM" id="MobiDB-lite"/>
    </source>
</evidence>
<dbReference type="GO" id="GO:0005524">
    <property type="term" value="F:ATP binding"/>
    <property type="evidence" value="ECO:0007669"/>
    <property type="project" value="UniProtKB-KW"/>
</dbReference>
<dbReference type="Gene3D" id="3.40.50.300">
    <property type="entry name" value="P-loop containing nucleotide triphosphate hydrolases"/>
    <property type="match status" value="1"/>
</dbReference>
<evidence type="ECO:0000256" key="4">
    <source>
        <dbReference type="ARBA" id="ARBA00022840"/>
    </source>
</evidence>
<dbReference type="InterPro" id="IPR014818">
    <property type="entry name" value="Phage/plasmid_primase_P4_C"/>
</dbReference>
<keyword evidence="3" id="KW-0347">Helicase</keyword>
<dbReference type="PANTHER" id="PTHR35372">
    <property type="entry name" value="ATP BINDING PROTEIN-RELATED"/>
    <property type="match status" value="1"/>
</dbReference>
<dbReference type="OrthoDB" id="9763644at2"/>
<reference evidence="7 8" key="1">
    <citation type="submission" date="2018-06" db="EMBL/GenBank/DDBJ databases">
        <title>Complete genome of Desulfovibrio indonesiensis P37SLT.</title>
        <authorList>
            <person name="Crispim J.S."/>
            <person name="Vidigal P.M.P."/>
            <person name="Silva L.C.F."/>
            <person name="Laguardia C.N."/>
            <person name="Araujo L.C."/>
            <person name="Dias R.S."/>
            <person name="Sousa M.P."/>
            <person name="Paula S.O."/>
            <person name="Silva C."/>
        </authorList>
    </citation>
    <scope>NUCLEOTIDE SEQUENCE [LARGE SCALE GENOMIC DNA]</scope>
    <source>
        <strain evidence="7 8">P37SLT</strain>
    </source>
</reference>
<dbReference type="GO" id="GO:0016787">
    <property type="term" value="F:hydrolase activity"/>
    <property type="evidence" value="ECO:0007669"/>
    <property type="project" value="UniProtKB-KW"/>
</dbReference>
<feature type="domain" description="SF3 helicase" evidence="6">
    <location>
        <begin position="199"/>
        <end position="359"/>
    </location>
</feature>
<accession>A0A7M3M9T7</accession>
<dbReference type="PANTHER" id="PTHR35372:SF2">
    <property type="entry name" value="SF3 HELICASE DOMAIN-CONTAINING PROTEIN"/>
    <property type="match status" value="1"/>
</dbReference>
<dbReference type="InterPro" id="IPR045455">
    <property type="entry name" value="NrS-1_pol-like_helicase"/>
</dbReference>
<dbReference type="RefSeq" id="WP_144304652.1">
    <property type="nucleotide sequence ID" value="NZ_QMIE01000040.1"/>
</dbReference>
<sequence length="477" mass="53681">MSKKEEKSMPKKGSNVKNQKKVPKKRVIPSLDEFGIAKRLFLAHHDRLRFQTDAQATLAWDGTQYSRLSHIAEGLAKDVIENIAHEHHNGDIHVTDHGADVELEDLLSFQKKARTQGMIRKALWLLRLFEEIHCKLADFNADPYVLNCENGLLNLKDGSLAPHSPDQLVTKLAPVRWVPKTKCPRWERFIKDITCGDPELAAYLQRLFGYCLSGSTQEEVLPILHGSGGNGKSIILARMRAILGPEYALTLGTGSILNSRFHGIRCDLRQLEGARVAFAIEANKGHSLDEAVIKSVTGGDEISARAMRENPVQFTPQAKILMAVNHLPGFVGNDRGIRRRLQVVPFLAEFDGSRRKEEIDAELDAESEGILAWAVKGFQQWLQEGLNPPQLIRDATEAYFTMNDHIGEFLEERTVRVSGEKTPVRMVFESYECWARASGVQSVGLHRFGDLLRSKGFVQVRDNTARFWADLVLRSFE</sequence>
<keyword evidence="8" id="KW-1185">Reference proteome</keyword>
<evidence type="ECO:0000259" key="6">
    <source>
        <dbReference type="PROSITE" id="PS51206"/>
    </source>
</evidence>
<organism evidence="7 8">
    <name type="scientific">Oceanidesulfovibrio indonesiensis</name>
    <dbReference type="NCBI Taxonomy" id="54767"/>
    <lineage>
        <taxon>Bacteria</taxon>
        <taxon>Pseudomonadati</taxon>
        <taxon>Thermodesulfobacteriota</taxon>
        <taxon>Desulfovibrionia</taxon>
        <taxon>Desulfovibrionales</taxon>
        <taxon>Desulfovibrionaceae</taxon>
        <taxon>Oceanidesulfovibrio</taxon>
    </lineage>
</organism>
<dbReference type="Proteomes" id="UP000448292">
    <property type="component" value="Unassembled WGS sequence"/>
</dbReference>
<dbReference type="EMBL" id="QMIE01000040">
    <property type="protein sequence ID" value="TVM13483.1"/>
    <property type="molecule type" value="Genomic_DNA"/>
</dbReference>
<dbReference type="InterPro" id="IPR027417">
    <property type="entry name" value="P-loop_NTPase"/>
</dbReference>
<dbReference type="AlphaFoldDB" id="A0A7M3M9T7"/>
<dbReference type="InterPro" id="IPR006500">
    <property type="entry name" value="Helicase_put_C_phage/plasmid"/>
</dbReference>
<evidence type="ECO:0000256" key="3">
    <source>
        <dbReference type="ARBA" id="ARBA00022806"/>
    </source>
</evidence>
<evidence type="ECO:0000256" key="1">
    <source>
        <dbReference type="ARBA" id="ARBA00022741"/>
    </source>
</evidence>
<feature type="region of interest" description="Disordered" evidence="5">
    <location>
        <begin position="1"/>
        <end position="24"/>
    </location>
</feature>
<name>A0A7M3M9T7_9BACT</name>
<dbReference type="InterPro" id="IPR014015">
    <property type="entry name" value="Helicase_SF3_DNA-vir"/>
</dbReference>
<dbReference type="SUPFAM" id="SSF52540">
    <property type="entry name" value="P-loop containing nucleoside triphosphate hydrolases"/>
    <property type="match status" value="1"/>
</dbReference>
<evidence type="ECO:0000313" key="8">
    <source>
        <dbReference type="Proteomes" id="UP000448292"/>
    </source>
</evidence>
<dbReference type="Pfam" id="PF08706">
    <property type="entry name" value="D5_N"/>
    <property type="match status" value="1"/>
</dbReference>
<dbReference type="InterPro" id="IPR004968">
    <property type="entry name" value="DNA_primase/NTPase_C"/>
</dbReference>